<dbReference type="Pfam" id="PF00294">
    <property type="entry name" value="PfkB"/>
    <property type="match status" value="1"/>
</dbReference>
<organism evidence="2 3">
    <name type="scientific">Methanobrevibacter millerae</name>
    <dbReference type="NCBI Taxonomy" id="230361"/>
    <lineage>
        <taxon>Archaea</taxon>
        <taxon>Methanobacteriati</taxon>
        <taxon>Methanobacteriota</taxon>
        <taxon>Methanomada group</taxon>
        <taxon>Methanobacteria</taxon>
        <taxon>Methanobacteriales</taxon>
        <taxon>Methanobacteriaceae</taxon>
        <taxon>Methanobrevibacter</taxon>
    </lineage>
</organism>
<dbReference type="OrthoDB" id="26949at2157"/>
<dbReference type="InterPro" id="IPR029056">
    <property type="entry name" value="Ribokinase-like"/>
</dbReference>
<feature type="domain" description="Carbohydrate kinase PfkB" evidence="1">
    <location>
        <begin position="167"/>
        <end position="266"/>
    </location>
</feature>
<dbReference type="InterPro" id="IPR011611">
    <property type="entry name" value="PfkB_dom"/>
</dbReference>
<sequence length="279" mass="31203">MTLVAIGPVTNDLIIVGDKKESKTGGAVYFQSFVFEEFFDDYIVIVNGSDESLIGEFPDSSKVKLIKKDNTHYFINHYPDINNNDIRIQSSNFADIPITKNDLEGILPDEIDAFILNPLNAYDFPLETVDYLKSFNVPIYMSIQGFLRYPGEKIDEDNYSIALKNSDETEKIISSVEALFLDESEYSILVGENDINDFNISEIIITNGSKGSRIISDKEYKIEAVKCDNVIDSTGCGDTYMAAYISKKLTTKSVLKSANFASKIASDKLSFFGPYKPVI</sequence>
<dbReference type="SUPFAM" id="SSF53613">
    <property type="entry name" value="Ribokinase-like"/>
    <property type="match status" value="1"/>
</dbReference>
<keyword evidence="2" id="KW-0808">Transferase</keyword>
<dbReference type="Proteomes" id="UP000323439">
    <property type="component" value="Unassembled WGS sequence"/>
</dbReference>
<dbReference type="AlphaFoldDB" id="A0A1G5WU73"/>
<proteinExistence type="predicted"/>
<keyword evidence="2" id="KW-0418">Kinase</keyword>
<dbReference type="EMBL" id="FMXB01000012">
    <property type="protein sequence ID" value="SDA60895.1"/>
    <property type="molecule type" value="Genomic_DNA"/>
</dbReference>
<gene>
    <name evidence="2" type="ORF">SAMN02910315_01621</name>
</gene>
<name>A0A1G5WU73_9EURY</name>
<evidence type="ECO:0000259" key="1">
    <source>
        <dbReference type="Pfam" id="PF00294"/>
    </source>
</evidence>
<dbReference type="Gene3D" id="3.40.1190.20">
    <property type="match status" value="1"/>
</dbReference>
<evidence type="ECO:0000313" key="2">
    <source>
        <dbReference type="EMBL" id="SDA60895.1"/>
    </source>
</evidence>
<accession>A0A1G5WU73</accession>
<keyword evidence="3" id="KW-1185">Reference proteome</keyword>
<reference evidence="2 3" key="1">
    <citation type="submission" date="2016-10" db="EMBL/GenBank/DDBJ databases">
        <authorList>
            <person name="Varghese N."/>
            <person name="Submissions S."/>
        </authorList>
    </citation>
    <scope>NUCLEOTIDE SEQUENCE [LARGE SCALE GENOMIC DNA]</scope>
    <source>
        <strain evidence="2 3">DSM 16643</strain>
    </source>
</reference>
<dbReference type="RefSeq" id="WP_149732152.1">
    <property type="nucleotide sequence ID" value="NZ_FMXB01000012.1"/>
</dbReference>
<protein>
    <submittedName>
        <fullName evidence="2">Sugar or nucleoside kinase, ribokinase family</fullName>
    </submittedName>
</protein>
<dbReference type="GO" id="GO:0016301">
    <property type="term" value="F:kinase activity"/>
    <property type="evidence" value="ECO:0007669"/>
    <property type="project" value="UniProtKB-KW"/>
</dbReference>
<evidence type="ECO:0000313" key="3">
    <source>
        <dbReference type="Proteomes" id="UP000323439"/>
    </source>
</evidence>